<name>I3EE98_NEMP3</name>
<keyword evidence="1" id="KW-0472">Membrane</keyword>
<protein>
    <submittedName>
        <fullName evidence="2">Uncharacterized protein</fullName>
    </submittedName>
</protein>
<dbReference type="AlphaFoldDB" id="I3EE98"/>
<evidence type="ECO:0000313" key="3">
    <source>
        <dbReference type="Proteomes" id="UP000002872"/>
    </source>
</evidence>
<proteinExistence type="predicted"/>
<organism evidence="2 3">
    <name type="scientific">Nematocida parisii (strain ERTm3)</name>
    <name type="common">Nematode killer fungus</name>
    <dbReference type="NCBI Taxonomy" id="935791"/>
    <lineage>
        <taxon>Eukaryota</taxon>
        <taxon>Fungi</taxon>
        <taxon>Fungi incertae sedis</taxon>
        <taxon>Microsporidia</taxon>
        <taxon>Nematocida</taxon>
    </lineage>
</organism>
<gene>
    <name evidence="2" type="ORF">NEQG_02092</name>
</gene>
<sequence length="72" mass="8589">MRIKDKTQSKIAGFYECSKKESYFREELTWKQKPGNTKHFLFLLVIIIIIQTCKASAEFLIKEIQEIEKYTI</sequence>
<keyword evidence="1" id="KW-0812">Transmembrane</keyword>
<dbReference type="InParanoid" id="I3EE98"/>
<keyword evidence="1" id="KW-1133">Transmembrane helix</keyword>
<evidence type="ECO:0000313" key="2">
    <source>
        <dbReference type="EMBL" id="EIJ87545.1"/>
    </source>
</evidence>
<feature type="non-terminal residue" evidence="2">
    <location>
        <position position="72"/>
    </location>
</feature>
<evidence type="ECO:0000256" key="1">
    <source>
        <dbReference type="SAM" id="Phobius"/>
    </source>
</evidence>
<dbReference type="Proteomes" id="UP000002872">
    <property type="component" value="Unassembled WGS sequence"/>
</dbReference>
<feature type="transmembrane region" description="Helical" evidence="1">
    <location>
        <begin position="40"/>
        <end position="61"/>
    </location>
</feature>
<dbReference type="VEuPathDB" id="MicrosporidiaDB:NEQG_02092"/>
<accession>I3EE98</accession>
<keyword evidence="3" id="KW-1185">Reference proteome</keyword>
<reference evidence="2" key="1">
    <citation type="submission" date="2011-01" db="EMBL/GenBank/DDBJ databases">
        <title>The Genome Sequence of Nematocida parisii strain ERTm3.</title>
        <authorList>
            <consortium name="The Broad Institute Genome Sequencing Platform"/>
            <consortium name="The Broad Institute Genome Sequencing Center for Infectious Disease"/>
            <person name="Cuomo C."/>
            <person name="Troemel E."/>
            <person name="Young S.K."/>
            <person name="Zeng Q."/>
            <person name="Gargeya S."/>
            <person name="Fitzgerald M."/>
            <person name="Haas B."/>
            <person name="Abouelleil A."/>
            <person name="Alvarado L."/>
            <person name="Arachchi H.M."/>
            <person name="Berlin A."/>
            <person name="Chapman S.B."/>
            <person name="Gearin G."/>
            <person name="Goldberg J."/>
            <person name="Griggs A."/>
            <person name="Gujja S."/>
            <person name="Hansen M."/>
            <person name="Heiman D."/>
            <person name="Howarth C."/>
            <person name="Larimer J."/>
            <person name="Lui A."/>
            <person name="MacDonald P.J.P."/>
            <person name="McCowen C."/>
            <person name="Montmayeur A."/>
            <person name="Murphy C."/>
            <person name="Neiman D."/>
            <person name="Pearson M."/>
            <person name="Priest M."/>
            <person name="Roberts A."/>
            <person name="Saif S."/>
            <person name="Shea T."/>
            <person name="Sisk P."/>
            <person name="Stolte C."/>
            <person name="Sykes S."/>
            <person name="Wortman J."/>
            <person name="Nusbaum C."/>
            <person name="Birren B."/>
        </authorList>
    </citation>
    <scope>NUCLEOTIDE SEQUENCE</scope>
    <source>
        <strain evidence="2">ERTm3</strain>
    </source>
</reference>
<dbReference type="HOGENOM" id="CLU_2729200_0_0_1"/>
<dbReference type="EMBL" id="GL870881">
    <property type="protein sequence ID" value="EIJ87545.1"/>
    <property type="molecule type" value="Genomic_DNA"/>
</dbReference>